<evidence type="ECO:0000256" key="3">
    <source>
        <dbReference type="ARBA" id="ARBA00022714"/>
    </source>
</evidence>
<reference evidence="10 11" key="1">
    <citation type="submission" date="2019-03" db="EMBL/GenBank/DDBJ databases">
        <title>Genomic Encyclopedia of Type Strains, Phase III (KMG-III): the genomes of soil and plant-associated and newly described type strains.</title>
        <authorList>
            <person name="Whitman W."/>
        </authorList>
    </citation>
    <scope>NUCLEOTIDE SEQUENCE [LARGE SCALE GENOMIC DNA]</scope>
    <source>
        <strain evidence="10 11">CECT 7378</strain>
    </source>
</reference>
<evidence type="ECO:0000259" key="9">
    <source>
        <dbReference type="PROSITE" id="PS51085"/>
    </source>
</evidence>
<comment type="cofactor">
    <cofactor evidence="8">
        <name>[2Fe-2S] cluster</name>
        <dbReference type="ChEBI" id="CHEBI:190135"/>
    </cofactor>
</comment>
<dbReference type="PANTHER" id="PTHR43112">
    <property type="entry name" value="FERREDOXIN"/>
    <property type="match status" value="1"/>
</dbReference>
<dbReference type="InterPro" id="IPR001041">
    <property type="entry name" value="2Fe-2S_ferredoxin-type"/>
</dbReference>
<keyword evidence="5" id="KW-0249">Electron transport</keyword>
<evidence type="ECO:0000256" key="2">
    <source>
        <dbReference type="ARBA" id="ARBA00022448"/>
    </source>
</evidence>
<feature type="domain" description="2Fe-2S ferredoxin-type" evidence="9">
    <location>
        <begin position="35"/>
        <end position="131"/>
    </location>
</feature>
<dbReference type="Pfam" id="PF00111">
    <property type="entry name" value="Fer2"/>
    <property type="match status" value="1"/>
</dbReference>
<evidence type="ECO:0000256" key="1">
    <source>
        <dbReference type="ARBA" id="ARBA00007874"/>
    </source>
</evidence>
<evidence type="ECO:0000256" key="7">
    <source>
        <dbReference type="ARBA" id="ARBA00023014"/>
    </source>
</evidence>
<evidence type="ECO:0000256" key="4">
    <source>
        <dbReference type="ARBA" id="ARBA00022723"/>
    </source>
</evidence>
<dbReference type="SUPFAM" id="SSF54292">
    <property type="entry name" value="2Fe-2S ferredoxin-like"/>
    <property type="match status" value="1"/>
</dbReference>
<proteinExistence type="inferred from homology"/>
<keyword evidence="7" id="KW-0411">Iron-sulfur</keyword>
<evidence type="ECO:0000256" key="6">
    <source>
        <dbReference type="ARBA" id="ARBA00023004"/>
    </source>
</evidence>
<protein>
    <submittedName>
        <fullName evidence="10">Ferredoxin</fullName>
    </submittedName>
</protein>
<dbReference type="EMBL" id="SNXC01000002">
    <property type="protein sequence ID" value="TDP01223.1"/>
    <property type="molecule type" value="Genomic_DNA"/>
</dbReference>
<evidence type="ECO:0000313" key="10">
    <source>
        <dbReference type="EMBL" id="TDP01223.1"/>
    </source>
</evidence>
<organism evidence="10 11">
    <name type="scientific">Marinomonas balearica</name>
    <dbReference type="NCBI Taxonomy" id="491947"/>
    <lineage>
        <taxon>Bacteria</taxon>
        <taxon>Pseudomonadati</taxon>
        <taxon>Pseudomonadota</taxon>
        <taxon>Gammaproteobacteria</taxon>
        <taxon>Oceanospirillales</taxon>
        <taxon>Oceanospirillaceae</taxon>
        <taxon>Marinomonas</taxon>
    </lineage>
</organism>
<dbReference type="GO" id="GO:0046872">
    <property type="term" value="F:metal ion binding"/>
    <property type="evidence" value="ECO:0007669"/>
    <property type="project" value="UniProtKB-KW"/>
</dbReference>
<dbReference type="GO" id="GO:0051537">
    <property type="term" value="F:2 iron, 2 sulfur cluster binding"/>
    <property type="evidence" value="ECO:0007669"/>
    <property type="project" value="UniProtKB-KW"/>
</dbReference>
<dbReference type="InterPro" id="IPR006058">
    <property type="entry name" value="2Fe2S_fd_BS"/>
</dbReference>
<dbReference type="PANTHER" id="PTHR43112:SF3">
    <property type="entry name" value="FERREDOXIN-2, CHLOROPLASTIC"/>
    <property type="match status" value="1"/>
</dbReference>
<dbReference type="PROSITE" id="PS51085">
    <property type="entry name" value="2FE2S_FER_2"/>
    <property type="match status" value="1"/>
</dbReference>
<dbReference type="PROSITE" id="PS00197">
    <property type="entry name" value="2FE2S_FER_1"/>
    <property type="match status" value="1"/>
</dbReference>
<comment type="caution">
    <text evidence="10">The sequence shown here is derived from an EMBL/GenBank/DDBJ whole genome shotgun (WGS) entry which is preliminary data.</text>
</comment>
<gene>
    <name evidence="10" type="ORF">DFP79_0124</name>
</gene>
<sequence length="138" mass="15206">MILVLIIGQLSQTYGIRHFTVINLDIRTIMSSDSITICLVDNSSKERESVTIPVQDGETLLDALLREGIDIKHACRNAACGICLTPLLEGKIHYSNRIPRGLSEQEQFDGYILPCIATCETSVTIGPPKAKYAKRSSK</sequence>
<dbReference type="InterPro" id="IPR036010">
    <property type="entry name" value="2Fe-2S_ferredoxin-like_sf"/>
</dbReference>
<keyword evidence="2" id="KW-0813">Transport</keyword>
<name>A0A4V3CHE1_9GAMM</name>
<keyword evidence="3" id="KW-0001">2Fe-2S</keyword>
<dbReference type="InterPro" id="IPR012675">
    <property type="entry name" value="Beta-grasp_dom_sf"/>
</dbReference>
<dbReference type="Proteomes" id="UP000294656">
    <property type="component" value="Unassembled WGS sequence"/>
</dbReference>
<keyword evidence="6" id="KW-0408">Iron</keyword>
<evidence type="ECO:0000313" key="11">
    <source>
        <dbReference type="Proteomes" id="UP000294656"/>
    </source>
</evidence>
<keyword evidence="11" id="KW-1185">Reference proteome</keyword>
<comment type="similarity">
    <text evidence="1">Belongs to the 2Fe2S plant-type ferredoxin family.</text>
</comment>
<keyword evidence="4" id="KW-0479">Metal-binding</keyword>
<dbReference type="AlphaFoldDB" id="A0A4V3CHE1"/>
<accession>A0A4V3CHE1</accession>
<dbReference type="Gene3D" id="3.10.20.30">
    <property type="match status" value="1"/>
</dbReference>
<dbReference type="CDD" id="cd00207">
    <property type="entry name" value="fer2"/>
    <property type="match status" value="1"/>
</dbReference>
<evidence type="ECO:0000256" key="5">
    <source>
        <dbReference type="ARBA" id="ARBA00022982"/>
    </source>
</evidence>
<evidence type="ECO:0000256" key="8">
    <source>
        <dbReference type="ARBA" id="ARBA00034078"/>
    </source>
</evidence>